<evidence type="ECO:0000313" key="2">
    <source>
        <dbReference type="Proteomes" id="UP001430953"/>
    </source>
</evidence>
<protein>
    <submittedName>
        <fullName evidence="1">Uncharacterized protein</fullName>
    </submittedName>
</protein>
<accession>A0AAW2GEF3</accession>
<dbReference type="AlphaFoldDB" id="A0AAW2GEF3"/>
<evidence type="ECO:0000313" key="1">
    <source>
        <dbReference type="EMBL" id="KAL0125975.1"/>
    </source>
</evidence>
<sequence>MFCSHISSPISLPISSSTHFKTSNIICNIHSHLSRIVTIGHVAIFVILRDENTFCFCSRSQSETEQKFFFVNNISNINILLKHIIRFRCTLRVYNIWRVQRLIRNFLLKAITINQSLFVNRSAHFVMPSIINNRVCLNVAMKVLVSKAYTSCSIIIANCECIDTSTKDKGANWITYIPANSRNRELNERQLRARLHAFVSACNSDIRHNTMCCIYTCDAYVDVPDCKPRDSDINWIIGYDVNVSTASLGYEASFKCCALMRYLN</sequence>
<organism evidence="1 2">
    <name type="scientific">Cardiocondyla obscurior</name>
    <dbReference type="NCBI Taxonomy" id="286306"/>
    <lineage>
        <taxon>Eukaryota</taxon>
        <taxon>Metazoa</taxon>
        <taxon>Ecdysozoa</taxon>
        <taxon>Arthropoda</taxon>
        <taxon>Hexapoda</taxon>
        <taxon>Insecta</taxon>
        <taxon>Pterygota</taxon>
        <taxon>Neoptera</taxon>
        <taxon>Endopterygota</taxon>
        <taxon>Hymenoptera</taxon>
        <taxon>Apocrita</taxon>
        <taxon>Aculeata</taxon>
        <taxon>Formicoidea</taxon>
        <taxon>Formicidae</taxon>
        <taxon>Myrmicinae</taxon>
        <taxon>Cardiocondyla</taxon>
    </lineage>
</organism>
<dbReference type="EMBL" id="JADYXP020000004">
    <property type="protein sequence ID" value="KAL0125975.1"/>
    <property type="molecule type" value="Genomic_DNA"/>
</dbReference>
<gene>
    <name evidence="1" type="ORF">PUN28_004797</name>
</gene>
<dbReference type="Proteomes" id="UP001430953">
    <property type="component" value="Unassembled WGS sequence"/>
</dbReference>
<comment type="caution">
    <text evidence="1">The sequence shown here is derived from an EMBL/GenBank/DDBJ whole genome shotgun (WGS) entry which is preliminary data.</text>
</comment>
<reference evidence="1 2" key="1">
    <citation type="submission" date="2023-03" db="EMBL/GenBank/DDBJ databases">
        <title>High recombination rates correlate with genetic variation in Cardiocondyla obscurior ants.</title>
        <authorList>
            <person name="Errbii M."/>
        </authorList>
    </citation>
    <scope>NUCLEOTIDE SEQUENCE [LARGE SCALE GENOMIC DNA]</scope>
    <source>
        <strain evidence="1">Alpha-2009</strain>
        <tissue evidence="1">Whole body</tissue>
    </source>
</reference>
<keyword evidence="2" id="KW-1185">Reference proteome</keyword>
<proteinExistence type="predicted"/>
<name>A0AAW2GEF3_9HYME</name>